<reference evidence="2" key="1">
    <citation type="journal article" date="2022" name="bioRxiv">
        <title>Sequencing and chromosome-scale assembly of the giantPleurodeles waltlgenome.</title>
        <authorList>
            <person name="Brown T."/>
            <person name="Elewa A."/>
            <person name="Iarovenko S."/>
            <person name="Subramanian E."/>
            <person name="Araus A.J."/>
            <person name="Petzold A."/>
            <person name="Susuki M."/>
            <person name="Suzuki K.-i.T."/>
            <person name="Hayashi T."/>
            <person name="Toyoda A."/>
            <person name="Oliveira C."/>
            <person name="Osipova E."/>
            <person name="Leigh N.D."/>
            <person name="Simon A."/>
            <person name="Yun M.H."/>
        </authorList>
    </citation>
    <scope>NUCLEOTIDE SEQUENCE</scope>
    <source>
        <strain evidence="2">20211129_DDA</strain>
        <tissue evidence="2">Liver</tissue>
    </source>
</reference>
<name>A0AAV7RP84_PLEWA</name>
<feature type="compositionally biased region" description="Basic residues" evidence="1">
    <location>
        <begin position="17"/>
        <end position="29"/>
    </location>
</feature>
<organism evidence="2 3">
    <name type="scientific">Pleurodeles waltl</name>
    <name type="common">Iberian ribbed newt</name>
    <dbReference type="NCBI Taxonomy" id="8319"/>
    <lineage>
        <taxon>Eukaryota</taxon>
        <taxon>Metazoa</taxon>
        <taxon>Chordata</taxon>
        <taxon>Craniata</taxon>
        <taxon>Vertebrata</taxon>
        <taxon>Euteleostomi</taxon>
        <taxon>Amphibia</taxon>
        <taxon>Batrachia</taxon>
        <taxon>Caudata</taxon>
        <taxon>Salamandroidea</taxon>
        <taxon>Salamandridae</taxon>
        <taxon>Pleurodelinae</taxon>
        <taxon>Pleurodeles</taxon>
    </lineage>
</organism>
<dbReference type="EMBL" id="JANPWB010000009">
    <property type="protein sequence ID" value="KAJ1153310.1"/>
    <property type="molecule type" value="Genomic_DNA"/>
</dbReference>
<comment type="caution">
    <text evidence="2">The sequence shown here is derived from an EMBL/GenBank/DDBJ whole genome shotgun (WGS) entry which is preliminary data.</text>
</comment>
<evidence type="ECO:0000313" key="2">
    <source>
        <dbReference type="EMBL" id="KAJ1153310.1"/>
    </source>
</evidence>
<gene>
    <name evidence="2" type="ORF">NDU88_006071</name>
</gene>
<proteinExistence type="predicted"/>
<evidence type="ECO:0000313" key="3">
    <source>
        <dbReference type="Proteomes" id="UP001066276"/>
    </source>
</evidence>
<feature type="compositionally biased region" description="Basic and acidic residues" evidence="1">
    <location>
        <begin position="1"/>
        <end position="16"/>
    </location>
</feature>
<dbReference type="Proteomes" id="UP001066276">
    <property type="component" value="Chromosome 5"/>
</dbReference>
<keyword evidence="3" id="KW-1185">Reference proteome</keyword>
<protein>
    <submittedName>
        <fullName evidence="2">Uncharacterized protein</fullName>
    </submittedName>
</protein>
<sequence>MDPKTEARGGKQDVRRKLQQKRQAVRKGGRQLPNVTTFRPLGVNLSGKKHTSARESASNAARMIKRAQSQEKRWIKNPELR</sequence>
<feature type="region of interest" description="Disordered" evidence="1">
    <location>
        <begin position="1"/>
        <end position="60"/>
    </location>
</feature>
<dbReference type="AlphaFoldDB" id="A0AAV7RP84"/>
<accession>A0AAV7RP84</accession>
<evidence type="ECO:0000256" key="1">
    <source>
        <dbReference type="SAM" id="MobiDB-lite"/>
    </source>
</evidence>